<protein>
    <submittedName>
        <fullName evidence="1">Uncharacterized protein</fullName>
    </submittedName>
</protein>
<accession>A0A7S3VYJ7</accession>
<dbReference type="AlphaFoldDB" id="A0A7S3VYJ7"/>
<name>A0A7S3VYJ7_9SPIT</name>
<evidence type="ECO:0000313" key="1">
    <source>
        <dbReference type="EMBL" id="CAE0525267.1"/>
    </source>
</evidence>
<gene>
    <name evidence="1" type="ORF">SACU0126_LOCUS3569</name>
</gene>
<sequence length="116" mass="12692">MKSMKKDLRDGFVLGPAGPVRRRALGTKGDNDHLCMSTWRATFAEGAPVTFGRCPRFNPKKKWASSSNFEWLRVSVDNAAIGGRHRLYRSASSSIKLSPVKAPHLCVAAPTLLPSP</sequence>
<organism evidence="1">
    <name type="scientific">Strombidinopsis acuminata</name>
    <dbReference type="NCBI Taxonomy" id="141414"/>
    <lineage>
        <taxon>Eukaryota</taxon>
        <taxon>Sar</taxon>
        <taxon>Alveolata</taxon>
        <taxon>Ciliophora</taxon>
        <taxon>Intramacronucleata</taxon>
        <taxon>Spirotrichea</taxon>
        <taxon>Choreotrichia</taxon>
        <taxon>Choreotrichida</taxon>
        <taxon>Strombidinopsidae</taxon>
        <taxon>Strombidinopsis</taxon>
    </lineage>
</organism>
<dbReference type="EMBL" id="HBIQ01010875">
    <property type="protein sequence ID" value="CAE0525267.1"/>
    <property type="molecule type" value="Transcribed_RNA"/>
</dbReference>
<reference evidence="1" key="1">
    <citation type="submission" date="2021-01" db="EMBL/GenBank/DDBJ databases">
        <authorList>
            <person name="Corre E."/>
            <person name="Pelletier E."/>
            <person name="Niang G."/>
            <person name="Scheremetjew M."/>
            <person name="Finn R."/>
            <person name="Kale V."/>
            <person name="Holt S."/>
            <person name="Cochrane G."/>
            <person name="Meng A."/>
            <person name="Brown T."/>
            <person name="Cohen L."/>
        </authorList>
    </citation>
    <scope>NUCLEOTIDE SEQUENCE</scope>
    <source>
        <strain evidence="1">SPMC142</strain>
    </source>
</reference>
<proteinExistence type="predicted"/>